<dbReference type="Pfam" id="PF01809">
    <property type="entry name" value="YidD"/>
    <property type="match status" value="1"/>
</dbReference>
<dbReference type="HAMAP" id="MF_00386">
    <property type="entry name" value="UPF0161_YidD"/>
    <property type="match status" value="1"/>
</dbReference>
<name>A0A382Q7Q7_9ZZZZ</name>
<evidence type="ECO:0008006" key="2">
    <source>
        <dbReference type="Google" id="ProtNLM"/>
    </source>
</evidence>
<reference evidence="1" key="1">
    <citation type="submission" date="2018-05" db="EMBL/GenBank/DDBJ databases">
        <authorList>
            <person name="Lanie J.A."/>
            <person name="Ng W.-L."/>
            <person name="Kazmierczak K.M."/>
            <person name="Andrzejewski T.M."/>
            <person name="Davidsen T.M."/>
            <person name="Wayne K.J."/>
            <person name="Tettelin H."/>
            <person name="Glass J.I."/>
            <person name="Rusch D."/>
            <person name="Podicherti R."/>
            <person name="Tsui H.-C.T."/>
            <person name="Winkler M.E."/>
        </authorList>
    </citation>
    <scope>NUCLEOTIDE SEQUENCE</scope>
</reference>
<proteinExistence type="inferred from homology"/>
<dbReference type="EMBL" id="UINC01112258">
    <property type="protein sequence ID" value="SVC81067.1"/>
    <property type="molecule type" value="Genomic_DNA"/>
</dbReference>
<gene>
    <name evidence="1" type="ORF">METZ01_LOCUS333921</name>
</gene>
<dbReference type="PANTHER" id="PTHR33383:SF1">
    <property type="entry name" value="MEMBRANE PROTEIN INSERTION EFFICIENCY FACTOR-RELATED"/>
    <property type="match status" value="1"/>
</dbReference>
<dbReference type="InterPro" id="IPR002696">
    <property type="entry name" value="Membr_insert_effic_factor_YidD"/>
</dbReference>
<dbReference type="NCBIfam" id="TIGR00278">
    <property type="entry name" value="membrane protein insertion efficiency factor YidD"/>
    <property type="match status" value="1"/>
</dbReference>
<organism evidence="1">
    <name type="scientific">marine metagenome</name>
    <dbReference type="NCBI Taxonomy" id="408172"/>
    <lineage>
        <taxon>unclassified sequences</taxon>
        <taxon>metagenomes</taxon>
        <taxon>ecological metagenomes</taxon>
    </lineage>
</organism>
<sequence length="79" mass="8499">MSAILKALIWLYQLILSPTFGGCCRYDPSCSAYAVEAIDRHGAWTGGKLAIRRLLRCHPFGAAGHDPVPSSHEGGHGHV</sequence>
<dbReference type="PROSITE" id="PS51257">
    <property type="entry name" value="PROKAR_LIPOPROTEIN"/>
    <property type="match status" value="1"/>
</dbReference>
<dbReference type="PANTHER" id="PTHR33383">
    <property type="entry name" value="MEMBRANE PROTEIN INSERTION EFFICIENCY FACTOR-RELATED"/>
    <property type="match status" value="1"/>
</dbReference>
<accession>A0A382Q7Q7</accession>
<dbReference type="AlphaFoldDB" id="A0A382Q7Q7"/>
<protein>
    <recommendedName>
        <fullName evidence="2">Membrane protein insertion efficiency factor YidD</fullName>
    </recommendedName>
</protein>
<dbReference type="SMART" id="SM01234">
    <property type="entry name" value="Haemolytic"/>
    <property type="match status" value="1"/>
</dbReference>
<evidence type="ECO:0000313" key="1">
    <source>
        <dbReference type="EMBL" id="SVC81067.1"/>
    </source>
</evidence>